<keyword evidence="6" id="KW-0808">Transferase</keyword>
<proteinExistence type="predicted"/>
<evidence type="ECO:0000256" key="2">
    <source>
        <dbReference type="ARBA" id="ARBA00022946"/>
    </source>
</evidence>
<dbReference type="AlphaFoldDB" id="A0A7T7XQC4"/>
<dbReference type="InterPro" id="IPR015324">
    <property type="entry name" value="Ribosomal_Rsm22-like"/>
</dbReference>
<evidence type="ECO:0000256" key="4">
    <source>
        <dbReference type="ARBA" id="ARBA00023014"/>
    </source>
</evidence>
<dbReference type="GO" id="GO:0006412">
    <property type="term" value="P:translation"/>
    <property type="evidence" value="ECO:0007669"/>
    <property type="project" value="InterPro"/>
</dbReference>
<protein>
    <submittedName>
        <fullName evidence="6">rRNA methyltransferase</fullName>
    </submittedName>
</protein>
<dbReference type="GO" id="GO:0051536">
    <property type="term" value="F:iron-sulfur cluster binding"/>
    <property type="evidence" value="ECO:0007669"/>
    <property type="project" value="UniProtKB-KW"/>
</dbReference>
<reference evidence="6" key="1">
    <citation type="submission" date="2021-01" db="EMBL/GenBank/DDBJ databases">
        <title>Description of Breznakiella homolactica.</title>
        <authorList>
            <person name="Song Y."/>
            <person name="Brune A."/>
        </authorList>
    </citation>
    <scope>NUCLEOTIDE SEQUENCE</scope>
    <source>
        <strain evidence="6">RmG30</strain>
    </source>
</reference>
<name>A0A7T7XQC4_9SPIR</name>
<gene>
    <name evidence="6" type="ORF">JFL75_06405</name>
</gene>
<evidence type="ECO:0000313" key="7">
    <source>
        <dbReference type="Proteomes" id="UP000595917"/>
    </source>
</evidence>
<evidence type="ECO:0000256" key="5">
    <source>
        <dbReference type="SAM" id="MobiDB-lite"/>
    </source>
</evidence>
<keyword evidence="7" id="KW-1185">Reference proteome</keyword>
<evidence type="ECO:0000256" key="1">
    <source>
        <dbReference type="ARBA" id="ARBA00022723"/>
    </source>
</evidence>
<dbReference type="RefSeq" id="WP_215627847.1">
    <property type="nucleotide sequence ID" value="NZ_CP067089.2"/>
</dbReference>
<dbReference type="EMBL" id="CP067089">
    <property type="protein sequence ID" value="QQO10542.1"/>
    <property type="molecule type" value="Genomic_DNA"/>
</dbReference>
<dbReference type="Pfam" id="PF09243">
    <property type="entry name" value="Rsm22"/>
    <property type="match status" value="1"/>
</dbReference>
<dbReference type="GO" id="GO:0008168">
    <property type="term" value="F:methyltransferase activity"/>
    <property type="evidence" value="ECO:0007669"/>
    <property type="project" value="UniProtKB-KW"/>
</dbReference>
<sequence length="398" mass="42444">MTDLFLPLTGETRNSLSRLMVCIDETFPLQKRFRADLAGNIAELSRLLTSTRDRRDDGYMGRPALLSAYLRYFLPWNAYRLARLLPALPINLKPGDTVTDLGSGPLTVPIALWISRPDLRKIPLEFRCLDRTGGVLGAGVKLLHAVAGADSPWTVKTTRASLGARIDGPPAALVTAANVFNEVFWDDRRMLKGIAEKQARFLSAIAREDGAVLVVEPGIPRSGEFISALRTALAGHRRMPAAPCPHSGVCPLPGGGRGAKWCHFAFDTDGAPGDLLRLSAAAGIPKERAVLSFLYTGSSGGALCPEDKAGGAQRLPVRVITDPFPVAGSSGVSNNPGKKSAPHGNRFGRYGCSRKGLVLVTGSRGRIEDLPSGSCADVVCTGREPRDSKSGALVFPLE</sequence>
<keyword evidence="1" id="KW-0479">Metal-binding</keyword>
<evidence type="ECO:0000313" key="6">
    <source>
        <dbReference type="EMBL" id="QQO10542.1"/>
    </source>
</evidence>
<organism evidence="6 7">
    <name type="scientific">Breznakiella homolactica</name>
    <dbReference type="NCBI Taxonomy" id="2798577"/>
    <lineage>
        <taxon>Bacteria</taxon>
        <taxon>Pseudomonadati</taxon>
        <taxon>Spirochaetota</taxon>
        <taxon>Spirochaetia</taxon>
        <taxon>Spirochaetales</taxon>
        <taxon>Breznakiellaceae</taxon>
        <taxon>Breznakiella</taxon>
    </lineage>
</organism>
<keyword evidence="6" id="KW-0489">Methyltransferase</keyword>
<evidence type="ECO:0000256" key="3">
    <source>
        <dbReference type="ARBA" id="ARBA00023004"/>
    </source>
</evidence>
<keyword evidence="2" id="KW-0809">Transit peptide</keyword>
<feature type="region of interest" description="Disordered" evidence="5">
    <location>
        <begin position="328"/>
        <end position="347"/>
    </location>
</feature>
<keyword evidence="4" id="KW-0411">Iron-sulfur</keyword>
<dbReference type="GO" id="GO:0046872">
    <property type="term" value="F:metal ion binding"/>
    <property type="evidence" value="ECO:0007669"/>
    <property type="project" value="UniProtKB-KW"/>
</dbReference>
<accession>A0A7T7XQC4</accession>
<dbReference type="GO" id="GO:0032259">
    <property type="term" value="P:methylation"/>
    <property type="evidence" value="ECO:0007669"/>
    <property type="project" value="UniProtKB-KW"/>
</dbReference>
<dbReference type="KEGG" id="bhc:JFL75_06405"/>
<dbReference type="Proteomes" id="UP000595917">
    <property type="component" value="Chromosome"/>
</dbReference>
<keyword evidence="3" id="KW-0408">Iron</keyword>